<gene>
    <name evidence="1" type="ORF">EQM13_06780</name>
</gene>
<evidence type="ECO:0000313" key="1">
    <source>
        <dbReference type="EMBL" id="QAT61317.1"/>
    </source>
</evidence>
<organism evidence="1 2">
    <name type="scientific">Acidilutibacter cellobiosedens</name>
    <dbReference type="NCBI Taxonomy" id="2507161"/>
    <lineage>
        <taxon>Bacteria</taxon>
        <taxon>Bacillati</taxon>
        <taxon>Bacillota</taxon>
        <taxon>Tissierellia</taxon>
        <taxon>Tissierellales</taxon>
        <taxon>Acidilutibacteraceae</taxon>
        <taxon>Acidilutibacter</taxon>
    </lineage>
</organism>
<evidence type="ECO:0000313" key="2">
    <source>
        <dbReference type="Proteomes" id="UP000287969"/>
    </source>
</evidence>
<proteinExistence type="predicted"/>
<dbReference type="RefSeq" id="WP_071141049.1">
    <property type="nucleotide sequence ID" value="NZ_CP035282.1"/>
</dbReference>
<dbReference type="EMBL" id="CP035282">
    <property type="protein sequence ID" value="QAT61317.1"/>
    <property type="molecule type" value="Genomic_DNA"/>
</dbReference>
<dbReference type="KEGG" id="spoa:EQM13_06780"/>
<dbReference type="InterPro" id="IPR036565">
    <property type="entry name" value="Mur-like_cat_sf"/>
</dbReference>
<dbReference type="SUPFAM" id="SSF53623">
    <property type="entry name" value="MurD-like peptide ligases, catalytic domain"/>
    <property type="match status" value="1"/>
</dbReference>
<protein>
    <submittedName>
        <fullName evidence="1">Uncharacterized protein</fullName>
    </submittedName>
</protein>
<sequence length="213" mass="24125">MGLQKISFIGVLGNEEDNAVFYLIEEIFFNGGYHIIYENDDGKILFLKSKEDIQIGLMNITSETLEAINNLHLKFDLIVHTNLSGKWAENKYLKEFFSNISNIVIFNSDDNNSIELLKGNNKAVIITYGLNNKSTITASSLNIDNMVQFNYCIQRKIINFFGTVIDGLEFPAKLNFIEENSVYNGMASISTGIYYGIPIETIKKAIEKVKEVH</sequence>
<dbReference type="Gene3D" id="3.40.1190.10">
    <property type="entry name" value="Mur-like, catalytic domain"/>
    <property type="match status" value="1"/>
</dbReference>
<dbReference type="AlphaFoldDB" id="A0A410QBI0"/>
<dbReference type="Proteomes" id="UP000287969">
    <property type="component" value="Chromosome"/>
</dbReference>
<accession>A0A410QBI0</accession>
<dbReference type="GO" id="GO:0005524">
    <property type="term" value="F:ATP binding"/>
    <property type="evidence" value="ECO:0007669"/>
    <property type="project" value="InterPro"/>
</dbReference>
<reference evidence="2" key="1">
    <citation type="submission" date="2019-01" db="EMBL/GenBank/DDBJ databases">
        <title>Draft genomes of a novel of Sporanaerobacter strains.</title>
        <authorList>
            <person name="Ma S."/>
        </authorList>
    </citation>
    <scope>NUCLEOTIDE SEQUENCE [LARGE SCALE GENOMIC DNA]</scope>
    <source>
        <strain evidence="2">NJN-17</strain>
    </source>
</reference>
<keyword evidence="2" id="KW-1185">Reference proteome</keyword>
<name>A0A410QBI0_9FIRM</name>
<dbReference type="OrthoDB" id="1706403at2"/>